<dbReference type="PROSITE" id="PS50051">
    <property type="entry name" value="MCM_2"/>
    <property type="match status" value="1"/>
</dbReference>
<dbReference type="PROSITE" id="PS00847">
    <property type="entry name" value="MCM_1"/>
    <property type="match status" value="1"/>
</dbReference>
<comment type="similarity">
    <text evidence="10">Belongs to the MCM family.</text>
</comment>
<evidence type="ECO:0000259" key="12">
    <source>
        <dbReference type="PROSITE" id="PS50051"/>
    </source>
</evidence>
<dbReference type="Gene3D" id="2.40.50.140">
    <property type="entry name" value="Nucleic acid-binding proteins"/>
    <property type="match status" value="1"/>
</dbReference>
<keyword evidence="4 11" id="KW-0378">Hydrolase</keyword>
<dbReference type="AlphaFoldDB" id="A0A183SWJ1"/>
<keyword evidence="2 11" id="KW-0235">DNA replication</keyword>
<keyword evidence="5 11" id="KW-0347">Helicase</keyword>
<gene>
    <name evidence="11" type="primary">MCM7</name>
</gene>
<keyword evidence="9 11" id="KW-0131">Cell cycle</keyword>
<dbReference type="GO" id="GO:0017116">
    <property type="term" value="F:single-stranded DNA helicase activity"/>
    <property type="evidence" value="ECO:0007669"/>
    <property type="project" value="TreeGrafter"/>
</dbReference>
<dbReference type="GO" id="GO:0016887">
    <property type="term" value="F:ATP hydrolysis activity"/>
    <property type="evidence" value="ECO:0007669"/>
    <property type="project" value="RHEA"/>
</dbReference>
<dbReference type="InterPro" id="IPR027417">
    <property type="entry name" value="P-loop_NTPase"/>
</dbReference>
<keyword evidence="6 10" id="KW-0067">ATP-binding</keyword>
<comment type="subcellular location">
    <subcellularLocation>
        <location evidence="1 11">Nucleus</location>
    </subcellularLocation>
</comment>
<sequence>LSNIYIFLFPMASLSLRNYDEDKREIQGFLREFYKAEPDGTKHFVYLEQLVQQHIETKLANRSLNVLRVSLDDLWDTSEDLTSAVEFNTVRYQKLFAEAIDELLPDLREGDVSLTLHNYQLFQPQIRDVLDIYIDHRIRMEQRMHAADAENSAVPLGQRDPNYRPNAADMREIRSKFPPELLRRFEVYFIGRTQFKPVSVRTVLASSIGHLIQVRGIVSRTTEVKPLLRVATYTCDRCGAETYQEITSPSFMPLILCQTAACKGAGAGGGGYLHLQTRGSKFIKFQEIRVQELSDQVPVGNIPRGLTVYASGENTRLVQPGDHVLITGVFLPSLRGTVAGRAISSMAGGSSALLTDTFLEAHNVVPLSKTDSVLESAPTEEEVERLSDPDMYTLMAQSVAPEIYGHEDVKKALLLLLVGGVELKPQAGLRIRGNINICLMGDPGVAKSQLLGFISRVSARSQYTTGRGSSGVGLTASVMKDPFTGEMTLEGGALVLADQGVCCIDEFDKMAEFDRTAIHEVMEQQTISIAKAGILTTLNARVALLAAANPAYGRYNPNRTVEQNVDLPAALLSRFDLLWLIQDTPDRENDMRLAHHITYVHSHGAAPSTVGGLNEGSASSHGGFGQTQILPLNELRRMVAVARAQPAPVVPAYLADYLVGAYVEMRKEARVNREMTYTSARTLLAIMRLSTARARLRAGAEVTKADIDEAMRLMEASRASVHNPLGGPRDRNRPASYKDNIYQVIRDLLTTGGGSTRLADIMERCATKGFTPAQVNEVVDAYENLNVWQVNMGRTRLTAVA</sequence>
<evidence type="ECO:0000256" key="2">
    <source>
        <dbReference type="ARBA" id="ARBA00022705"/>
    </source>
</evidence>
<evidence type="ECO:0000256" key="9">
    <source>
        <dbReference type="ARBA" id="ARBA00023306"/>
    </source>
</evidence>
<evidence type="ECO:0000256" key="7">
    <source>
        <dbReference type="ARBA" id="ARBA00023125"/>
    </source>
</evidence>
<dbReference type="Gene3D" id="3.40.50.300">
    <property type="entry name" value="P-loop containing nucleotide triphosphate hydrolases"/>
    <property type="match status" value="1"/>
</dbReference>
<evidence type="ECO:0000256" key="3">
    <source>
        <dbReference type="ARBA" id="ARBA00022741"/>
    </source>
</evidence>
<dbReference type="InterPro" id="IPR003593">
    <property type="entry name" value="AAA+_ATPase"/>
</dbReference>
<dbReference type="GO" id="GO:0006270">
    <property type="term" value="P:DNA replication initiation"/>
    <property type="evidence" value="ECO:0007669"/>
    <property type="project" value="InterPro"/>
</dbReference>
<dbReference type="InterPro" id="IPR018525">
    <property type="entry name" value="MCM_CS"/>
</dbReference>
<dbReference type="GO" id="GO:0000727">
    <property type="term" value="P:double-strand break repair via break-induced replication"/>
    <property type="evidence" value="ECO:0007669"/>
    <property type="project" value="TreeGrafter"/>
</dbReference>
<dbReference type="PRINTS" id="PR01657">
    <property type="entry name" value="MCMFAMILY"/>
</dbReference>
<dbReference type="Pfam" id="PF17207">
    <property type="entry name" value="MCM_OB"/>
    <property type="match status" value="1"/>
</dbReference>
<dbReference type="InterPro" id="IPR008050">
    <property type="entry name" value="MCM7"/>
</dbReference>
<evidence type="ECO:0000256" key="5">
    <source>
        <dbReference type="ARBA" id="ARBA00022806"/>
    </source>
</evidence>
<reference evidence="13" key="1">
    <citation type="submission" date="2016-06" db="UniProtKB">
        <authorList>
            <consortium name="WormBaseParasite"/>
        </authorList>
    </citation>
    <scope>IDENTIFICATION</scope>
</reference>
<keyword evidence="3 10" id="KW-0547">Nucleotide-binding</keyword>
<dbReference type="InterPro" id="IPR001208">
    <property type="entry name" value="MCM_dom"/>
</dbReference>
<evidence type="ECO:0000256" key="1">
    <source>
        <dbReference type="ARBA" id="ARBA00004123"/>
    </source>
</evidence>
<dbReference type="GO" id="GO:0003697">
    <property type="term" value="F:single-stranded DNA binding"/>
    <property type="evidence" value="ECO:0007669"/>
    <property type="project" value="TreeGrafter"/>
</dbReference>
<dbReference type="WBParaSite" id="SSLN_0000892401-mRNA-1">
    <property type="protein sequence ID" value="SSLN_0000892401-mRNA-1"/>
    <property type="gene ID" value="SSLN_0000892401"/>
</dbReference>
<dbReference type="InterPro" id="IPR031327">
    <property type="entry name" value="MCM"/>
</dbReference>
<dbReference type="PRINTS" id="PR01663">
    <property type="entry name" value="MCMPROTEIN7"/>
</dbReference>
<comment type="catalytic activity">
    <reaction evidence="11">
        <text>ATP + H2O = ADP + phosphate + H(+)</text>
        <dbReference type="Rhea" id="RHEA:13065"/>
        <dbReference type="ChEBI" id="CHEBI:15377"/>
        <dbReference type="ChEBI" id="CHEBI:15378"/>
        <dbReference type="ChEBI" id="CHEBI:30616"/>
        <dbReference type="ChEBI" id="CHEBI:43474"/>
        <dbReference type="ChEBI" id="CHEBI:456216"/>
        <dbReference type="EC" id="3.6.4.12"/>
    </reaction>
</comment>
<dbReference type="GO" id="GO:0005634">
    <property type="term" value="C:nucleus"/>
    <property type="evidence" value="ECO:0007669"/>
    <property type="project" value="UniProtKB-SubCell"/>
</dbReference>
<dbReference type="GO" id="GO:0006271">
    <property type="term" value="P:DNA strand elongation involved in DNA replication"/>
    <property type="evidence" value="ECO:0007669"/>
    <property type="project" value="TreeGrafter"/>
</dbReference>
<dbReference type="Gene3D" id="2.20.28.10">
    <property type="match status" value="1"/>
</dbReference>
<feature type="domain" description="MCM C-terminal AAA(+) ATPase" evidence="12">
    <location>
        <begin position="391"/>
        <end position="597"/>
    </location>
</feature>
<evidence type="ECO:0000256" key="8">
    <source>
        <dbReference type="ARBA" id="ARBA00023242"/>
    </source>
</evidence>
<dbReference type="SMART" id="SM00350">
    <property type="entry name" value="MCM"/>
    <property type="match status" value="1"/>
</dbReference>
<dbReference type="FunFam" id="2.20.28.10:FF:000004">
    <property type="entry name" value="DNA replication licensing factor MCM7"/>
    <property type="match status" value="1"/>
</dbReference>
<proteinExistence type="inferred from homology"/>
<dbReference type="InterPro" id="IPR033762">
    <property type="entry name" value="MCM_OB"/>
</dbReference>
<dbReference type="FunFam" id="3.40.50.300:FF:000826">
    <property type="entry name" value="Replicative DNA helicase Mcm"/>
    <property type="match status" value="1"/>
</dbReference>
<dbReference type="GO" id="GO:0042555">
    <property type="term" value="C:MCM complex"/>
    <property type="evidence" value="ECO:0007669"/>
    <property type="project" value="InterPro"/>
</dbReference>
<dbReference type="PANTHER" id="PTHR11630">
    <property type="entry name" value="DNA REPLICATION LICENSING FACTOR MCM FAMILY MEMBER"/>
    <property type="match status" value="1"/>
</dbReference>
<dbReference type="SMART" id="SM00382">
    <property type="entry name" value="AAA"/>
    <property type="match status" value="1"/>
</dbReference>
<protein>
    <recommendedName>
        <fullName evidence="11">DNA replication licensing factor MCM7</fullName>
        <ecNumber evidence="11">3.6.4.12</ecNumber>
    </recommendedName>
</protein>
<dbReference type="InterPro" id="IPR027925">
    <property type="entry name" value="MCM_N"/>
</dbReference>
<evidence type="ECO:0000256" key="6">
    <source>
        <dbReference type="ARBA" id="ARBA00022840"/>
    </source>
</evidence>
<evidence type="ECO:0000256" key="10">
    <source>
        <dbReference type="RuleBase" id="RU004070"/>
    </source>
</evidence>
<dbReference type="InterPro" id="IPR041562">
    <property type="entry name" value="MCM_lid"/>
</dbReference>
<dbReference type="Pfam" id="PF14551">
    <property type="entry name" value="MCM_N"/>
    <property type="match status" value="1"/>
</dbReference>
<dbReference type="Pfam" id="PF24901">
    <property type="entry name" value="WHD_MCM7"/>
    <property type="match status" value="1"/>
</dbReference>
<dbReference type="Pfam" id="PF17855">
    <property type="entry name" value="MCM_lid"/>
    <property type="match status" value="1"/>
</dbReference>
<dbReference type="Pfam" id="PF00493">
    <property type="entry name" value="MCM"/>
    <property type="match status" value="1"/>
</dbReference>
<dbReference type="InterPro" id="IPR012340">
    <property type="entry name" value="NA-bd_OB-fold"/>
</dbReference>
<keyword evidence="7 10" id="KW-0238">DNA-binding</keyword>
<comment type="function">
    <text evidence="11">Acts as component of the MCM2-7 complex (MCM complex) which is the replicative helicase essential for 'once per cell cycle' DNA replication initiation and elongation in eukaryotic cells. The active ATPase sites in the MCM2-7 ring are formed through the interaction surfaces of two neighboring subunits such that a critical structure of a conserved arginine finger motif is provided in trans relative to the ATP-binding site of the Walker A box of the adjacent subunit. The six ATPase active sites, however, are likely to contribute differentially to the complex helicase activity.</text>
</comment>
<keyword evidence="8 11" id="KW-0539">Nucleus</keyword>
<dbReference type="PANTHER" id="PTHR11630:SF26">
    <property type="entry name" value="DNA REPLICATION LICENSING FACTOR MCM7"/>
    <property type="match status" value="1"/>
</dbReference>
<evidence type="ECO:0000256" key="11">
    <source>
        <dbReference type="RuleBase" id="RU365012"/>
    </source>
</evidence>
<dbReference type="GO" id="GO:0005524">
    <property type="term" value="F:ATP binding"/>
    <property type="evidence" value="ECO:0007669"/>
    <property type="project" value="UniProtKB-KW"/>
</dbReference>
<dbReference type="EC" id="3.6.4.12" evidence="11"/>
<dbReference type="SUPFAM" id="SSF52540">
    <property type="entry name" value="P-loop containing nucleoside triphosphate hydrolases"/>
    <property type="match status" value="1"/>
</dbReference>
<evidence type="ECO:0000313" key="13">
    <source>
        <dbReference type="WBParaSite" id="SSLN_0000892401-mRNA-1"/>
    </source>
</evidence>
<accession>A0A183SWJ1</accession>
<organism evidence="13">
    <name type="scientific">Schistocephalus solidus</name>
    <name type="common">Tapeworm</name>
    <dbReference type="NCBI Taxonomy" id="70667"/>
    <lineage>
        <taxon>Eukaryota</taxon>
        <taxon>Metazoa</taxon>
        <taxon>Spiralia</taxon>
        <taxon>Lophotrochozoa</taxon>
        <taxon>Platyhelminthes</taxon>
        <taxon>Cestoda</taxon>
        <taxon>Eucestoda</taxon>
        <taxon>Diphyllobothriidea</taxon>
        <taxon>Diphyllobothriidae</taxon>
        <taxon>Schistocephalus</taxon>
    </lineage>
</organism>
<name>A0A183SWJ1_SCHSO</name>
<dbReference type="SUPFAM" id="SSF50249">
    <property type="entry name" value="Nucleic acid-binding proteins"/>
    <property type="match status" value="1"/>
</dbReference>
<evidence type="ECO:0000256" key="4">
    <source>
        <dbReference type="ARBA" id="ARBA00022801"/>
    </source>
</evidence>